<dbReference type="PANTHER" id="PTHR24243">
    <property type="entry name" value="G-PROTEIN COUPLED RECEPTOR"/>
    <property type="match status" value="1"/>
</dbReference>
<feature type="transmembrane region" description="Helical" evidence="10">
    <location>
        <begin position="37"/>
        <end position="59"/>
    </location>
</feature>
<feature type="region of interest" description="Disordered" evidence="9">
    <location>
        <begin position="1"/>
        <end position="26"/>
    </location>
</feature>
<evidence type="ECO:0000256" key="7">
    <source>
        <dbReference type="ARBA" id="ARBA00023224"/>
    </source>
</evidence>
<dbReference type="InterPro" id="IPR000276">
    <property type="entry name" value="GPCR_Rhodpsn"/>
</dbReference>
<evidence type="ECO:0000259" key="11">
    <source>
        <dbReference type="PROSITE" id="PS50262"/>
    </source>
</evidence>
<evidence type="ECO:0000313" key="12">
    <source>
        <dbReference type="EMBL" id="CAH3019567.1"/>
    </source>
</evidence>
<feature type="compositionally biased region" description="Polar residues" evidence="9">
    <location>
        <begin position="16"/>
        <end position="26"/>
    </location>
</feature>
<dbReference type="SMART" id="SM01381">
    <property type="entry name" value="7TM_GPCR_Srsx"/>
    <property type="match status" value="1"/>
</dbReference>
<dbReference type="PROSITE" id="PS50262">
    <property type="entry name" value="G_PROTEIN_RECEP_F1_2"/>
    <property type="match status" value="1"/>
</dbReference>
<dbReference type="InterPro" id="IPR017452">
    <property type="entry name" value="GPCR_Rhodpsn_7TM"/>
</dbReference>
<feature type="compositionally biased region" description="Low complexity" evidence="9">
    <location>
        <begin position="1"/>
        <end position="15"/>
    </location>
</feature>
<evidence type="ECO:0000256" key="8">
    <source>
        <dbReference type="RuleBase" id="RU000688"/>
    </source>
</evidence>
<proteinExistence type="inferred from homology"/>
<dbReference type="PANTHER" id="PTHR24243:SF208">
    <property type="entry name" value="PYROKININ-1 RECEPTOR"/>
    <property type="match status" value="1"/>
</dbReference>
<protein>
    <recommendedName>
        <fullName evidence="11">G-protein coupled receptors family 1 profile domain-containing protein</fullName>
    </recommendedName>
</protein>
<feature type="transmembrane region" description="Helical" evidence="10">
    <location>
        <begin position="71"/>
        <end position="92"/>
    </location>
</feature>
<comment type="subcellular location">
    <subcellularLocation>
        <location evidence="1">Membrane</location>
        <topology evidence="1">Multi-pass membrane protein</topology>
    </subcellularLocation>
</comment>
<evidence type="ECO:0000256" key="1">
    <source>
        <dbReference type="ARBA" id="ARBA00004141"/>
    </source>
</evidence>
<keyword evidence="13" id="KW-1185">Reference proteome</keyword>
<accession>A0ABN8LSQ0</accession>
<dbReference type="SUPFAM" id="SSF81321">
    <property type="entry name" value="Family A G protein-coupled receptor-like"/>
    <property type="match status" value="1"/>
</dbReference>
<dbReference type="PROSITE" id="PS00237">
    <property type="entry name" value="G_PROTEIN_RECEP_F1_1"/>
    <property type="match status" value="1"/>
</dbReference>
<keyword evidence="3 10" id="KW-1133">Transmembrane helix</keyword>
<feature type="transmembrane region" description="Helical" evidence="10">
    <location>
        <begin position="294"/>
        <end position="316"/>
    </location>
</feature>
<feature type="transmembrane region" description="Helical" evidence="10">
    <location>
        <begin position="199"/>
        <end position="222"/>
    </location>
</feature>
<keyword evidence="6 8" id="KW-0675">Receptor</keyword>
<reference evidence="12 13" key="1">
    <citation type="submission" date="2022-05" db="EMBL/GenBank/DDBJ databases">
        <authorList>
            <consortium name="Genoscope - CEA"/>
            <person name="William W."/>
        </authorList>
    </citation>
    <scope>NUCLEOTIDE SEQUENCE [LARGE SCALE GENOMIC DNA]</scope>
</reference>
<evidence type="ECO:0000256" key="5">
    <source>
        <dbReference type="ARBA" id="ARBA00023136"/>
    </source>
</evidence>
<keyword evidence="5 10" id="KW-0472">Membrane</keyword>
<dbReference type="Gene3D" id="1.20.1070.10">
    <property type="entry name" value="Rhodopsin 7-helix transmembrane proteins"/>
    <property type="match status" value="1"/>
</dbReference>
<dbReference type="PRINTS" id="PR00237">
    <property type="entry name" value="GPCRRHODOPSN"/>
</dbReference>
<feature type="transmembrane region" description="Helical" evidence="10">
    <location>
        <begin position="156"/>
        <end position="179"/>
    </location>
</feature>
<dbReference type="Proteomes" id="UP001159427">
    <property type="component" value="Unassembled WGS sequence"/>
</dbReference>
<evidence type="ECO:0000256" key="4">
    <source>
        <dbReference type="ARBA" id="ARBA00023040"/>
    </source>
</evidence>
<feature type="transmembrane region" description="Helical" evidence="10">
    <location>
        <begin position="114"/>
        <end position="135"/>
    </location>
</feature>
<keyword evidence="4 8" id="KW-0297">G-protein coupled receptor</keyword>
<evidence type="ECO:0000256" key="3">
    <source>
        <dbReference type="ARBA" id="ARBA00022989"/>
    </source>
</evidence>
<name>A0ABN8LSQ0_9CNID</name>
<comment type="similarity">
    <text evidence="8">Belongs to the G-protein coupled receptor 1 family.</text>
</comment>
<organism evidence="12 13">
    <name type="scientific">Porites evermanni</name>
    <dbReference type="NCBI Taxonomy" id="104178"/>
    <lineage>
        <taxon>Eukaryota</taxon>
        <taxon>Metazoa</taxon>
        <taxon>Cnidaria</taxon>
        <taxon>Anthozoa</taxon>
        <taxon>Hexacorallia</taxon>
        <taxon>Scleractinia</taxon>
        <taxon>Fungiina</taxon>
        <taxon>Poritidae</taxon>
        <taxon>Porites</taxon>
    </lineage>
</organism>
<dbReference type="CDD" id="cd00637">
    <property type="entry name" value="7tm_classA_rhodopsin-like"/>
    <property type="match status" value="1"/>
</dbReference>
<evidence type="ECO:0000256" key="6">
    <source>
        <dbReference type="ARBA" id="ARBA00023170"/>
    </source>
</evidence>
<gene>
    <name evidence="12" type="ORF">PEVE_00003179</name>
</gene>
<evidence type="ECO:0000256" key="2">
    <source>
        <dbReference type="ARBA" id="ARBA00022692"/>
    </source>
</evidence>
<evidence type="ECO:0000256" key="9">
    <source>
        <dbReference type="SAM" id="MobiDB-lite"/>
    </source>
</evidence>
<evidence type="ECO:0000256" key="10">
    <source>
        <dbReference type="SAM" id="Phobius"/>
    </source>
</evidence>
<feature type="transmembrane region" description="Helical" evidence="10">
    <location>
        <begin position="256"/>
        <end position="282"/>
    </location>
</feature>
<keyword evidence="7 8" id="KW-0807">Transducer</keyword>
<dbReference type="Pfam" id="PF00001">
    <property type="entry name" value="7tm_1"/>
    <property type="match status" value="1"/>
</dbReference>
<dbReference type="EMBL" id="CALNXI010000119">
    <property type="protein sequence ID" value="CAH3019567.1"/>
    <property type="molecule type" value="Genomic_DNA"/>
</dbReference>
<evidence type="ECO:0000313" key="13">
    <source>
        <dbReference type="Proteomes" id="UP001159427"/>
    </source>
</evidence>
<sequence>MFLANSSSGNSSTSTLATKSDSCSSIGDETTLKSVHTAAYCIVLLLSLFGNSMIILIVYRNQRMWTTSNYLIVNMAASDLLLPFFAVPRMIVEVLVGKERWLIAGTGGLVLCKLAYFLQDVSTAVSVQSLLAITAERFYAVKFPLKAAAMKSKIRYVIPIIWFTAMALHAPYLQVFQLHMTHGDLYCVQRWTMSSKSKFIYFVLILSLVFGFPLITIIVLYAGIVYKLFRQKVPPGARNSITQKQQNRRARQNKNVLRMAVTVVVIFFLCFSPLVILALLLITQSIGKCKAETFRIIAKFLAQSNCAMNAFVYYAFNSQFRRGFISNLRTIFCLGCKGEDRIGINVRYSISSQRISLLSGKRKRTWSGRQPSET</sequence>
<feature type="domain" description="G-protein coupled receptors family 1 profile" evidence="11">
    <location>
        <begin position="50"/>
        <end position="313"/>
    </location>
</feature>
<comment type="caution">
    <text evidence="12">The sequence shown here is derived from an EMBL/GenBank/DDBJ whole genome shotgun (WGS) entry which is preliminary data.</text>
</comment>
<keyword evidence="2 8" id="KW-0812">Transmembrane</keyword>